<dbReference type="KEGG" id="thes:FHQ07_06585"/>
<keyword evidence="2" id="KW-1185">Reference proteome</keyword>
<sequence length="402" mass="45355">MQRELFDRLGSELASSEHVCAAETVSYHDLLESAETVLRGESRQGAFGCIAHVRQRRKLAVDLMQRDATEGVPHHWLARFHAFSSHPAECLWRLDFVEAVYLGDEAALVRCRCGLLSNQHAAEHAHMEEAFVPLCWHDYLHSEAVAEEIRRRRVQAVGNFPPAMFVAVWAAYSDGPETRVNSAWRVLDAVDGGHKIIAPLARFLRINRKAVRSSSRYSEIRPADWVSYSKTRRTLRALPAMPGHILAAGLLRPEELQAWLPTIDLIARAASIEPAALFHAPRDLFEDVASLPQTVSSLERKKLLRTAIRVVRRNPVRGVPVLLSGILFRPYLRPEPVSTPLPRLAIELSRGGARIRYWTPKRLSARGARWRIASGHTLAVRRVEKSRSLDFSVAMVWSVPRL</sequence>
<evidence type="ECO:0000313" key="1">
    <source>
        <dbReference type="EMBL" id="QDA57005.1"/>
    </source>
</evidence>
<name>A0A5B7ZQU9_9GAMM</name>
<dbReference type="EMBL" id="CP040871">
    <property type="protein sequence ID" value="QDA57005.1"/>
    <property type="molecule type" value="Genomic_DNA"/>
</dbReference>
<organism evidence="1 2">
    <name type="scientific">Thermomonas aquatica</name>
    <dbReference type="NCBI Taxonomy" id="2202149"/>
    <lineage>
        <taxon>Bacteria</taxon>
        <taxon>Pseudomonadati</taxon>
        <taxon>Pseudomonadota</taxon>
        <taxon>Gammaproteobacteria</taxon>
        <taxon>Lysobacterales</taxon>
        <taxon>Lysobacteraceae</taxon>
        <taxon>Thermomonas</taxon>
    </lineage>
</organism>
<gene>
    <name evidence="1" type="ORF">FHQ07_06585</name>
</gene>
<dbReference type="RefSeq" id="WP_139716057.1">
    <property type="nucleotide sequence ID" value="NZ_CP040871.1"/>
</dbReference>
<dbReference type="Proteomes" id="UP000308149">
    <property type="component" value="Chromosome"/>
</dbReference>
<protein>
    <submittedName>
        <fullName evidence="1">Uncharacterized protein</fullName>
    </submittedName>
</protein>
<dbReference type="AlphaFoldDB" id="A0A5B7ZQU9"/>
<evidence type="ECO:0000313" key="2">
    <source>
        <dbReference type="Proteomes" id="UP000308149"/>
    </source>
</evidence>
<accession>A0A5B7ZQU9</accession>
<proteinExistence type="predicted"/>
<reference evidence="1 2" key="1">
    <citation type="submission" date="2019-06" db="EMBL/GenBank/DDBJ databases">
        <title>Thermomonas aquatica sp. nov., isolated from an industrial wastewater treatment plant.</title>
        <authorList>
            <person name="Jeon J.H."/>
            <person name="Park D.-S."/>
        </authorList>
    </citation>
    <scope>NUCLEOTIDE SEQUENCE [LARGE SCALE GENOMIC DNA]</scope>
    <source>
        <strain evidence="1 2">SY21</strain>
    </source>
</reference>